<keyword evidence="1" id="KW-0812">Transmembrane</keyword>
<dbReference type="GeneID" id="9622471"/>
<dbReference type="KEGG" id="vcn:VOLCADRAFT_105974"/>
<dbReference type="EMBL" id="GL378357">
    <property type="protein sequence ID" value="EFJ45426.1"/>
    <property type="molecule type" value="Genomic_DNA"/>
</dbReference>
<dbReference type="AlphaFoldDB" id="D8U427"/>
<dbReference type="OrthoDB" id="528403at2759"/>
<keyword evidence="1" id="KW-0472">Membrane</keyword>
<reference evidence="2 3" key="1">
    <citation type="journal article" date="2010" name="Science">
        <title>Genomic analysis of organismal complexity in the multicellular green alga Volvox carteri.</title>
        <authorList>
            <person name="Prochnik S.E."/>
            <person name="Umen J."/>
            <person name="Nedelcu A.M."/>
            <person name="Hallmann A."/>
            <person name="Miller S.M."/>
            <person name="Nishii I."/>
            <person name="Ferris P."/>
            <person name="Kuo A."/>
            <person name="Mitros T."/>
            <person name="Fritz-Laylin L.K."/>
            <person name="Hellsten U."/>
            <person name="Chapman J."/>
            <person name="Simakov O."/>
            <person name="Rensing S.A."/>
            <person name="Terry A."/>
            <person name="Pangilinan J."/>
            <person name="Kapitonov V."/>
            <person name="Jurka J."/>
            <person name="Salamov A."/>
            <person name="Shapiro H."/>
            <person name="Schmutz J."/>
            <person name="Grimwood J."/>
            <person name="Lindquist E."/>
            <person name="Lucas S."/>
            <person name="Grigoriev I.V."/>
            <person name="Schmitt R."/>
            <person name="Kirk D."/>
            <person name="Rokhsar D.S."/>
        </authorList>
    </citation>
    <scope>NUCLEOTIDE SEQUENCE [LARGE SCALE GENOMIC DNA]</scope>
    <source>
        <strain evidence="3">f. Nagariensis / Eve</strain>
    </source>
</reference>
<evidence type="ECO:0000313" key="2">
    <source>
        <dbReference type="EMBL" id="EFJ45426.1"/>
    </source>
</evidence>
<dbReference type="InParanoid" id="D8U427"/>
<dbReference type="eggNOG" id="ENOG502STU1">
    <property type="taxonomic scope" value="Eukaryota"/>
</dbReference>
<keyword evidence="3" id="KW-1185">Reference proteome</keyword>
<organism evidence="3">
    <name type="scientific">Volvox carteri f. nagariensis</name>
    <dbReference type="NCBI Taxonomy" id="3068"/>
    <lineage>
        <taxon>Eukaryota</taxon>
        <taxon>Viridiplantae</taxon>
        <taxon>Chlorophyta</taxon>
        <taxon>core chlorophytes</taxon>
        <taxon>Chlorophyceae</taxon>
        <taxon>CS clade</taxon>
        <taxon>Chlamydomonadales</taxon>
        <taxon>Volvocaceae</taxon>
        <taxon>Volvox</taxon>
    </lineage>
</organism>
<evidence type="ECO:0000256" key="1">
    <source>
        <dbReference type="SAM" id="Phobius"/>
    </source>
</evidence>
<gene>
    <name evidence="2" type="ORF">VOLCADRAFT_105974</name>
</gene>
<dbReference type="Proteomes" id="UP000001058">
    <property type="component" value="Unassembled WGS sequence"/>
</dbReference>
<proteinExistence type="predicted"/>
<feature type="transmembrane region" description="Helical" evidence="1">
    <location>
        <begin position="126"/>
        <end position="145"/>
    </location>
</feature>
<accession>D8U427</accession>
<dbReference type="RefSeq" id="XP_002953453.1">
    <property type="nucleotide sequence ID" value="XM_002953407.1"/>
</dbReference>
<name>D8U427_VOLCA</name>
<keyword evidence="1" id="KW-1133">Transmembrane helix</keyword>
<evidence type="ECO:0000313" key="3">
    <source>
        <dbReference type="Proteomes" id="UP000001058"/>
    </source>
</evidence>
<protein>
    <submittedName>
        <fullName evidence="2">Uncharacterized protein</fullName>
    </submittedName>
</protein>
<sequence length="656" mass="72223">MAFRRGAGRSNCQSPDALVQHPTLSGVCPLVQHPTLSGVCPLMPPVLAEWRILACAAQVVDGVDPLNRHAVHGLQASHHIPSPTPDNRTMLMCLSICRVKLGKQMGMRRAGSCRARGQRRLVKIQIELLVVLLVLVLVLVLLKLLRVMSLSEDIILGVGCWQLMRGEKATAVATARARGCGGGGGSSLREEERPRGMGKGGKALIGIGGAVQVRMGWMKGLRAARAHGKRTETRHDGHALKEKKRRNTNGDYDILQSLSDHRACAERRLIDTWVLEARKHGQRPHQVAQWIRRKAGTTIVIWRRLHDGTLGCSVPCVCCRQLLQHYGLRVSCVLEGGSWWDGRLDQPGAPLSKPTSGQRHKMNFGGGLETSPSQPATAVATAGDRERRRKVWCCLGLVDISDISNNYEHGQTIRRSTTPVVLVVVADPRRSAQQLLPPPPRPLPLPQFYMHFGKCGHNLQQQEFGLWSMTRPLSQQLGRHSLVFYLDTGNVFPVAPVFGRVEPPVFKIRQMHLAYFNKSGVMAWSPALDKTPYRETAPYYSVFVNGTRINTVRDLKDSGVLTPQTSVYSLKVILNDIVQPSTKLYRIEVVKSCALGVAASNLDAACAGVPDPATVFLKGEGYFAFSFWNVGQPLTVNGTYVRDHAWCPVQTGITVD</sequence>